<feature type="domain" description="Small nuclear ribonucleoprotein Prp3 C-terminal" evidence="1">
    <location>
        <begin position="203"/>
        <end position="268"/>
    </location>
</feature>
<evidence type="ECO:0000259" key="1">
    <source>
        <dbReference type="Pfam" id="PF06544"/>
    </source>
</evidence>
<dbReference type="Pfam" id="PF06544">
    <property type="entry name" value="Prp3_C"/>
    <property type="match status" value="1"/>
</dbReference>
<gene>
    <name evidence="2" type="ORF">ACHAWU_010056</name>
</gene>
<name>A0ABD3N6S7_9STRA</name>
<dbReference type="InterPro" id="IPR059181">
    <property type="entry name" value="RWDD2A-B_C"/>
</dbReference>
<sequence>MAMLPDDDERIIEVEAFDRRLAEIEFLQSAYTPDEAYVTSDGCSIIRTLLLSASAATLSGGGCGTVGESDNDVDAAAAVKVELTLEMPPAYPVQDDAILIVKGALISSPTRPSYIRKAALHAIPCLVEACQQTSVEIAESGGGEAIWSVLCCADEWVQGSEWENILAIYRCNVIPTAKALNMRETADGNIKINNSPSILGRRIIYSHHIIANSKRRDLAILASQYKLGGFVKIGWPGVILIEGSESNCQSFVIEIKRWRWQQLQVRGEEQKVIPSDDDMDSHRCLSMRFEELGENDMSLFASYCREAGLEHLFLTCMKIGSDNLQPTIDRVDGANDGKVEGGGRNDDALNYGVLAHVDHMNDGKRYRNWLRKTCRERGCTLLIRQFSSNTSISLRPTIYVGVFGTQCNVKQVMKQWRISHVDVDSKNRPCLERMMSVVEESSNLRFIPPTNTSLDDEKDINCTLAELEHIVGTVDQGWLHNLRLRHGCTNPNSLI</sequence>
<dbReference type="Proteomes" id="UP001530293">
    <property type="component" value="Unassembled WGS sequence"/>
</dbReference>
<dbReference type="PANTHER" id="PTHR15955">
    <property type="entry name" value="RWD DOMAIN CONTAINING PROTEIN 2"/>
    <property type="match status" value="1"/>
</dbReference>
<dbReference type="AlphaFoldDB" id="A0ABD3N6S7"/>
<reference evidence="2 3" key="1">
    <citation type="submission" date="2024-10" db="EMBL/GenBank/DDBJ databases">
        <title>Updated reference genomes for cyclostephanoid diatoms.</title>
        <authorList>
            <person name="Roberts W.R."/>
            <person name="Alverson A.J."/>
        </authorList>
    </citation>
    <scope>NUCLEOTIDE SEQUENCE [LARGE SCALE GENOMIC DNA]</scope>
    <source>
        <strain evidence="2 3">AJA232-27</strain>
    </source>
</reference>
<evidence type="ECO:0000313" key="2">
    <source>
        <dbReference type="EMBL" id="KAL3771745.1"/>
    </source>
</evidence>
<accession>A0ABD3N6S7</accession>
<dbReference type="InterPro" id="IPR010541">
    <property type="entry name" value="Prp3_C"/>
</dbReference>
<organism evidence="2 3">
    <name type="scientific">Discostella pseudostelligera</name>
    <dbReference type="NCBI Taxonomy" id="259834"/>
    <lineage>
        <taxon>Eukaryota</taxon>
        <taxon>Sar</taxon>
        <taxon>Stramenopiles</taxon>
        <taxon>Ochrophyta</taxon>
        <taxon>Bacillariophyta</taxon>
        <taxon>Coscinodiscophyceae</taxon>
        <taxon>Thalassiosirophycidae</taxon>
        <taxon>Stephanodiscales</taxon>
        <taxon>Stephanodiscaceae</taxon>
        <taxon>Discostella</taxon>
    </lineage>
</organism>
<keyword evidence="3" id="KW-1185">Reference proteome</keyword>
<evidence type="ECO:0000313" key="3">
    <source>
        <dbReference type="Proteomes" id="UP001530293"/>
    </source>
</evidence>
<dbReference type="CDD" id="cd24163">
    <property type="entry name" value="RWDD2_C"/>
    <property type="match status" value="1"/>
</dbReference>
<dbReference type="PANTHER" id="PTHR15955:SF8">
    <property type="entry name" value="RWD DOMAIN-CONTAINING PROTEIN 2B-RELATED"/>
    <property type="match status" value="1"/>
</dbReference>
<dbReference type="InterPro" id="IPR017359">
    <property type="entry name" value="Phi-like"/>
</dbReference>
<dbReference type="EMBL" id="JALLBG020000021">
    <property type="protein sequence ID" value="KAL3771745.1"/>
    <property type="molecule type" value="Genomic_DNA"/>
</dbReference>
<comment type="caution">
    <text evidence="2">The sequence shown here is derived from an EMBL/GenBank/DDBJ whole genome shotgun (WGS) entry which is preliminary data.</text>
</comment>
<proteinExistence type="predicted"/>
<protein>
    <recommendedName>
        <fullName evidence="1">Small nuclear ribonucleoprotein Prp3 C-terminal domain-containing protein</fullName>
    </recommendedName>
</protein>